<evidence type="ECO:0000259" key="1">
    <source>
        <dbReference type="Pfam" id="PF00144"/>
    </source>
</evidence>
<comment type="caution">
    <text evidence="2">The sequence shown here is derived from an EMBL/GenBank/DDBJ whole genome shotgun (WGS) entry which is preliminary data.</text>
</comment>
<reference evidence="2" key="1">
    <citation type="thesis" date="2020" institute="Technische Universitat Dresden" country="Dresden, Germany">
        <title>The Agarolytic System of Microbulbifer elongatus PORT2, Isolated from Batu Karas, Pangandaran West Java Indonesia.</title>
        <authorList>
            <person name="Anggraeni S.R."/>
        </authorList>
    </citation>
    <scope>NUCLEOTIDE SEQUENCE</scope>
    <source>
        <strain evidence="2">PORT2</strain>
    </source>
</reference>
<gene>
    <name evidence="2" type="ORF">HXX02_09730</name>
</gene>
<sequence>MDIQGYCAPGFEALYDAFAANFRDHGDVGASFCAVQHGEVIASLWAGCADRAGTEAYEEDTLANVFSSSKGILALIALQQVAAGKLDLDAPVARYWPEFAEAGKAGITGRQLLCHRSGVIAFREKVADDLIYDWDAALAQVARTAPWWEPGSQQGYAPFLYGWTLGGLIEKASGETVRDLYQKGVSDPLALDGGFGAVGHRSSRIADVGPLKKPLPELRPNAIGRSIKEDRQGPVATAFTNPVTLMMGTNGDQWRNALIPAANGHFSARDLAAVYGDLASEDPQLLDRTILAEATTEQSRARDAILQTDVAFGCGFLKAGSAEDLAFGGNGGFGHPGAGGSVGFADPETEVGFGYVTSRMGQSLFMDQRAVGLKDCLYRLL</sequence>
<protein>
    <submittedName>
        <fullName evidence="2">Beta-lactamase family protein</fullName>
    </submittedName>
</protein>
<keyword evidence="3" id="KW-1185">Reference proteome</keyword>
<name>A0ABT1P2J1_9GAMM</name>
<dbReference type="Proteomes" id="UP001205566">
    <property type="component" value="Unassembled WGS sequence"/>
</dbReference>
<dbReference type="PANTHER" id="PTHR43319:SF3">
    <property type="entry name" value="BETA-LACTAMASE-RELATED DOMAIN-CONTAINING PROTEIN"/>
    <property type="match status" value="1"/>
</dbReference>
<dbReference type="RefSeq" id="WP_255874784.1">
    <property type="nucleotide sequence ID" value="NZ_JACASI010000026.1"/>
</dbReference>
<feature type="domain" description="Beta-lactamase-related" evidence="1">
    <location>
        <begin position="18"/>
        <end position="366"/>
    </location>
</feature>
<proteinExistence type="predicted"/>
<accession>A0ABT1P2J1</accession>
<dbReference type="InterPro" id="IPR012338">
    <property type="entry name" value="Beta-lactam/transpept-like"/>
</dbReference>
<dbReference type="Pfam" id="PF00144">
    <property type="entry name" value="Beta-lactamase"/>
    <property type="match status" value="1"/>
</dbReference>
<dbReference type="PANTHER" id="PTHR43319">
    <property type="entry name" value="BETA-LACTAMASE-RELATED"/>
    <property type="match status" value="1"/>
</dbReference>
<dbReference type="InterPro" id="IPR052907">
    <property type="entry name" value="Beta-lactamase/esterase"/>
</dbReference>
<dbReference type="SUPFAM" id="SSF56601">
    <property type="entry name" value="beta-lactamase/transpeptidase-like"/>
    <property type="match status" value="1"/>
</dbReference>
<evidence type="ECO:0000313" key="2">
    <source>
        <dbReference type="EMBL" id="MCQ3829727.1"/>
    </source>
</evidence>
<dbReference type="Gene3D" id="3.40.710.10">
    <property type="entry name" value="DD-peptidase/beta-lactamase superfamily"/>
    <property type="match status" value="1"/>
</dbReference>
<organism evidence="2 3">
    <name type="scientific">Microbulbifer elongatus</name>
    <dbReference type="NCBI Taxonomy" id="86173"/>
    <lineage>
        <taxon>Bacteria</taxon>
        <taxon>Pseudomonadati</taxon>
        <taxon>Pseudomonadota</taxon>
        <taxon>Gammaproteobacteria</taxon>
        <taxon>Cellvibrionales</taxon>
        <taxon>Microbulbiferaceae</taxon>
        <taxon>Microbulbifer</taxon>
    </lineage>
</organism>
<evidence type="ECO:0000313" key="3">
    <source>
        <dbReference type="Proteomes" id="UP001205566"/>
    </source>
</evidence>
<dbReference type="InterPro" id="IPR001466">
    <property type="entry name" value="Beta-lactam-related"/>
</dbReference>
<dbReference type="EMBL" id="JACASI010000026">
    <property type="protein sequence ID" value="MCQ3829727.1"/>
    <property type="molecule type" value="Genomic_DNA"/>
</dbReference>